<evidence type="ECO:0000313" key="2">
    <source>
        <dbReference type="EMBL" id="CAB4756291.1"/>
    </source>
</evidence>
<dbReference type="AlphaFoldDB" id="A0A6J7P508"/>
<evidence type="ECO:0000313" key="3">
    <source>
        <dbReference type="EMBL" id="CAB4830680.1"/>
    </source>
</evidence>
<organism evidence="5">
    <name type="scientific">freshwater metagenome</name>
    <dbReference type="NCBI Taxonomy" id="449393"/>
    <lineage>
        <taxon>unclassified sequences</taxon>
        <taxon>metagenomes</taxon>
        <taxon>ecological metagenomes</taxon>
    </lineage>
</organism>
<dbReference type="EMBL" id="CAEZYR010000086">
    <property type="protein sequence ID" value="CAB4756291.1"/>
    <property type="molecule type" value="Genomic_DNA"/>
</dbReference>
<dbReference type="InterPro" id="IPR037401">
    <property type="entry name" value="SnoaL-like"/>
</dbReference>
<dbReference type="PANTHER" id="PTHR41252:SF1">
    <property type="entry name" value="BLR2505 PROTEIN"/>
    <property type="match status" value="1"/>
</dbReference>
<reference evidence="5" key="1">
    <citation type="submission" date="2020-05" db="EMBL/GenBank/DDBJ databases">
        <authorList>
            <person name="Chiriac C."/>
            <person name="Salcher M."/>
            <person name="Ghai R."/>
            <person name="Kavagutti S V."/>
        </authorList>
    </citation>
    <scope>NUCLEOTIDE SEQUENCE</scope>
</reference>
<dbReference type="SUPFAM" id="SSF54427">
    <property type="entry name" value="NTF2-like"/>
    <property type="match status" value="1"/>
</dbReference>
<protein>
    <submittedName>
        <fullName evidence="5">Unannotated protein</fullName>
    </submittedName>
</protein>
<evidence type="ECO:0000313" key="4">
    <source>
        <dbReference type="EMBL" id="CAB4904241.1"/>
    </source>
</evidence>
<evidence type="ECO:0000259" key="1">
    <source>
        <dbReference type="Pfam" id="PF12680"/>
    </source>
</evidence>
<accession>A0A6J7P508</accession>
<dbReference type="EMBL" id="CAFBMH010000028">
    <property type="protein sequence ID" value="CAB4904241.1"/>
    <property type="molecule type" value="Genomic_DNA"/>
</dbReference>
<dbReference type="EMBL" id="CAFABA010000053">
    <property type="protein sequence ID" value="CAB4830680.1"/>
    <property type="molecule type" value="Genomic_DNA"/>
</dbReference>
<dbReference type="InterPro" id="IPR032710">
    <property type="entry name" value="NTF2-like_dom_sf"/>
</dbReference>
<gene>
    <name evidence="2" type="ORF">UFOPK2754_02125</name>
    <name evidence="3" type="ORF">UFOPK3139_01431</name>
    <name evidence="4" type="ORF">UFOPK3543_01041</name>
    <name evidence="5" type="ORF">UFOPK3967_01460</name>
</gene>
<sequence length="156" mass="16802">MGPLEIVQGVYASHVRRDTGGLVELLAHDIAWWQARNHPYANPAGPWIGVPDVVARVVDPINNDWHGFITRVDAILDAGAHVVVHGEYTGTFKATGRDIAAPVCAVYTVHAGRITEFRQFVDTGQIRWAMAADDSSLVVPDPDQLRSTGGPAPSDG</sequence>
<dbReference type="Gene3D" id="3.10.450.50">
    <property type="match status" value="1"/>
</dbReference>
<dbReference type="PANTHER" id="PTHR41252">
    <property type="entry name" value="BLR2505 PROTEIN"/>
    <property type="match status" value="1"/>
</dbReference>
<feature type="domain" description="SnoaL-like" evidence="1">
    <location>
        <begin position="10"/>
        <end position="116"/>
    </location>
</feature>
<name>A0A6J7P508_9ZZZZ</name>
<evidence type="ECO:0000313" key="5">
    <source>
        <dbReference type="EMBL" id="CAB4998223.1"/>
    </source>
</evidence>
<proteinExistence type="predicted"/>
<dbReference type="Pfam" id="PF12680">
    <property type="entry name" value="SnoaL_2"/>
    <property type="match status" value="1"/>
</dbReference>
<dbReference type="EMBL" id="CAFBOS010000082">
    <property type="protein sequence ID" value="CAB4998223.1"/>
    <property type="molecule type" value="Genomic_DNA"/>
</dbReference>